<evidence type="ECO:0000256" key="8">
    <source>
        <dbReference type="SAM" id="MobiDB-lite"/>
    </source>
</evidence>
<dbReference type="Pfam" id="PF02469">
    <property type="entry name" value="Fasciclin"/>
    <property type="match status" value="1"/>
</dbReference>
<dbReference type="OMA" id="HSHENAM"/>
<evidence type="ECO:0000313" key="11">
    <source>
        <dbReference type="Proteomes" id="UP000295252"/>
    </source>
</evidence>
<feature type="compositionally biased region" description="Low complexity" evidence="8">
    <location>
        <begin position="289"/>
        <end position="300"/>
    </location>
</feature>
<proteinExistence type="inferred from homology"/>
<dbReference type="SMART" id="SM00554">
    <property type="entry name" value="FAS1"/>
    <property type="match status" value="1"/>
</dbReference>
<evidence type="ECO:0000313" key="10">
    <source>
        <dbReference type="EMBL" id="CDP05721.1"/>
    </source>
</evidence>
<evidence type="ECO:0000259" key="9">
    <source>
        <dbReference type="PROSITE" id="PS50213"/>
    </source>
</evidence>
<evidence type="ECO:0000256" key="6">
    <source>
        <dbReference type="ARBA" id="ARBA00023136"/>
    </source>
</evidence>
<dbReference type="Gramene" id="CDP05721">
    <property type="protein sequence ID" value="CDP05721"/>
    <property type="gene ID" value="GSCOC_T00020978001"/>
</dbReference>
<dbReference type="InterPro" id="IPR000782">
    <property type="entry name" value="FAS1_domain"/>
</dbReference>
<dbReference type="InParanoid" id="A0A068UB96"/>
<evidence type="ECO:0000256" key="7">
    <source>
        <dbReference type="ARBA" id="ARBA00024686"/>
    </source>
</evidence>
<comment type="subcellular location">
    <subcellularLocation>
        <location evidence="1">Cell membrane</location>
        <topology evidence="1">Lipid-anchor</topology>
        <topology evidence="1">GPI-anchor</topology>
    </subcellularLocation>
</comment>
<evidence type="ECO:0000256" key="5">
    <source>
        <dbReference type="ARBA" id="ARBA00022729"/>
    </source>
</evidence>
<dbReference type="SUPFAM" id="SSF82153">
    <property type="entry name" value="FAS1 domain"/>
    <property type="match status" value="1"/>
</dbReference>
<dbReference type="OrthoDB" id="286301at2759"/>
<dbReference type="GO" id="GO:0005886">
    <property type="term" value="C:plasma membrane"/>
    <property type="evidence" value="ECO:0007669"/>
    <property type="project" value="UniProtKB-SubCell"/>
</dbReference>
<evidence type="ECO:0000256" key="3">
    <source>
        <dbReference type="ARBA" id="ARBA00022475"/>
    </source>
</evidence>
<feature type="region of interest" description="Disordered" evidence="8">
    <location>
        <begin position="270"/>
        <end position="300"/>
    </location>
</feature>
<evidence type="ECO:0000256" key="4">
    <source>
        <dbReference type="ARBA" id="ARBA00022622"/>
    </source>
</evidence>
<dbReference type="PANTHER" id="PTHR32077:SF3">
    <property type="entry name" value="FASCICLIN-LIKE ARABINOGALACTAN PROTEIN 7"/>
    <property type="match status" value="1"/>
</dbReference>
<dbReference type="AlphaFoldDB" id="A0A068UB96"/>
<dbReference type="PROSITE" id="PS50213">
    <property type="entry name" value="FAS1"/>
    <property type="match status" value="1"/>
</dbReference>
<reference evidence="11" key="1">
    <citation type="journal article" date="2014" name="Science">
        <title>The coffee genome provides insight into the convergent evolution of caffeine biosynthesis.</title>
        <authorList>
            <person name="Denoeud F."/>
            <person name="Carretero-Paulet L."/>
            <person name="Dereeper A."/>
            <person name="Droc G."/>
            <person name="Guyot R."/>
            <person name="Pietrella M."/>
            <person name="Zheng C."/>
            <person name="Alberti A."/>
            <person name="Anthony F."/>
            <person name="Aprea G."/>
            <person name="Aury J.M."/>
            <person name="Bento P."/>
            <person name="Bernard M."/>
            <person name="Bocs S."/>
            <person name="Campa C."/>
            <person name="Cenci A."/>
            <person name="Combes M.C."/>
            <person name="Crouzillat D."/>
            <person name="Da Silva C."/>
            <person name="Daddiego L."/>
            <person name="De Bellis F."/>
            <person name="Dussert S."/>
            <person name="Garsmeur O."/>
            <person name="Gayraud T."/>
            <person name="Guignon V."/>
            <person name="Jahn K."/>
            <person name="Jamilloux V."/>
            <person name="Joet T."/>
            <person name="Labadie K."/>
            <person name="Lan T."/>
            <person name="Leclercq J."/>
            <person name="Lepelley M."/>
            <person name="Leroy T."/>
            <person name="Li L.T."/>
            <person name="Librado P."/>
            <person name="Lopez L."/>
            <person name="Munoz A."/>
            <person name="Noel B."/>
            <person name="Pallavicini A."/>
            <person name="Perrotta G."/>
            <person name="Poncet V."/>
            <person name="Pot D."/>
            <person name="Priyono X."/>
            <person name="Rigoreau M."/>
            <person name="Rouard M."/>
            <person name="Rozas J."/>
            <person name="Tranchant-Dubreuil C."/>
            <person name="VanBuren R."/>
            <person name="Zhang Q."/>
            <person name="Andrade A.C."/>
            <person name="Argout X."/>
            <person name="Bertrand B."/>
            <person name="de Kochko A."/>
            <person name="Graziosi G."/>
            <person name="Henry R.J."/>
            <person name="Jayarama X."/>
            <person name="Ming R."/>
            <person name="Nagai C."/>
            <person name="Rounsley S."/>
            <person name="Sankoff D."/>
            <person name="Giuliano G."/>
            <person name="Albert V.A."/>
            <person name="Wincker P."/>
            <person name="Lashermes P."/>
        </authorList>
    </citation>
    <scope>NUCLEOTIDE SEQUENCE [LARGE SCALE GENOMIC DNA]</scope>
    <source>
        <strain evidence="11">cv. DH200-94</strain>
    </source>
</reference>
<keyword evidence="4" id="KW-0336">GPI-anchor</keyword>
<accession>A0A068UB96</accession>
<dbReference type="Gene3D" id="2.30.180.10">
    <property type="entry name" value="FAS1 domain"/>
    <property type="match status" value="1"/>
</dbReference>
<dbReference type="GO" id="GO:0098552">
    <property type="term" value="C:side of membrane"/>
    <property type="evidence" value="ECO:0007669"/>
    <property type="project" value="UniProtKB-KW"/>
</dbReference>
<sequence>MEWHNTTPTPPQLCTYSSFFTSPAATQDRNFLSLVLLYTLSLALPNPEPPPSSQLQLLCLNCSGPGKGKMGGKLFFMIISMLVVWCSTSVNSQSVGSPPISSPAPAPAPEHVNLTHLLSYAGPFHTFLNYLEKTKVLETFQNQANNTEEGITIFAPTDDAFSKLKNPSLSNLTDDQIKSVLLFHALSHYYSLSDFKNLSKMSPVMTYAGGQYTLNFTDVSGDVSIDSGWTKTKVSSSVVATDPIAVYEIKNVLLPEAIFGTDIPPTAAPAPAPHIAPSADTPVADVGGSNSSPKSSPSSSCKISNLGLLTQLILAIASGVVLMFS</sequence>
<keyword evidence="4" id="KW-0325">Glycoprotein</keyword>
<evidence type="ECO:0000256" key="2">
    <source>
        <dbReference type="ARBA" id="ARBA00007843"/>
    </source>
</evidence>
<dbReference type="InterPro" id="IPR045003">
    <property type="entry name" value="FLA_A"/>
</dbReference>
<keyword evidence="11" id="KW-1185">Reference proteome</keyword>
<keyword evidence="4" id="KW-0449">Lipoprotein</keyword>
<dbReference type="PhylomeDB" id="A0A068UB96"/>
<evidence type="ECO:0000256" key="1">
    <source>
        <dbReference type="ARBA" id="ARBA00004609"/>
    </source>
</evidence>
<name>A0A068UB96_COFCA</name>
<dbReference type="PANTHER" id="PTHR32077">
    <property type="entry name" value="FASCICLIN-LIKE ARABINOGALACTAN PROTEIN"/>
    <property type="match status" value="1"/>
</dbReference>
<keyword evidence="3" id="KW-1003">Cell membrane</keyword>
<organism evidence="10 11">
    <name type="scientific">Coffea canephora</name>
    <name type="common">Robusta coffee</name>
    <dbReference type="NCBI Taxonomy" id="49390"/>
    <lineage>
        <taxon>Eukaryota</taxon>
        <taxon>Viridiplantae</taxon>
        <taxon>Streptophyta</taxon>
        <taxon>Embryophyta</taxon>
        <taxon>Tracheophyta</taxon>
        <taxon>Spermatophyta</taxon>
        <taxon>Magnoliopsida</taxon>
        <taxon>eudicotyledons</taxon>
        <taxon>Gunneridae</taxon>
        <taxon>Pentapetalae</taxon>
        <taxon>asterids</taxon>
        <taxon>lamiids</taxon>
        <taxon>Gentianales</taxon>
        <taxon>Rubiaceae</taxon>
        <taxon>Ixoroideae</taxon>
        <taxon>Gardenieae complex</taxon>
        <taxon>Bertiereae - Coffeeae clade</taxon>
        <taxon>Coffeeae</taxon>
        <taxon>Coffea</taxon>
    </lineage>
</organism>
<comment type="function">
    <text evidence="7">May be a cell surface adhesion protein.</text>
</comment>
<dbReference type="GO" id="GO:0009834">
    <property type="term" value="P:plant-type secondary cell wall biogenesis"/>
    <property type="evidence" value="ECO:0007669"/>
    <property type="project" value="TreeGrafter"/>
</dbReference>
<comment type="similarity">
    <text evidence="2">Belongs to the fasciclin-like AGP family.</text>
</comment>
<dbReference type="EMBL" id="HG739102">
    <property type="protein sequence ID" value="CDP05721.1"/>
    <property type="molecule type" value="Genomic_DNA"/>
</dbReference>
<feature type="domain" description="FAS1" evidence="9">
    <location>
        <begin position="111"/>
        <end position="253"/>
    </location>
</feature>
<dbReference type="FunFam" id="2.30.180.10:FF:000012">
    <property type="entry name" value="Fasciclin-like arabinogalactan protein 7"/>
    <property type="match status" value="1"/>
</dbReference>
<dbReference type="InterPro" id="IPR036378">
    <property type="entry name" value="FAS1_dom_sf"/>
</dbReference>
<gene>
    <name evidence="10" type="ORF">GSCOC_T00020978001</name>
</gene>
<protein>
    <recommendedName>
        <fullName evidence="9">FAS1 domain-containing protein</fullName>
    </recommendedName>
</protein>
<keyword evidence="6" id="KW-0472">Membrane</keyword>
<keyword evidence="5" id="KW-0732">Signal</keyword>
<dbReference type="Proteomes" id="UP000295252">
    <property type="component" value="Chromosome VII"/>
</dbReference>
<dbReference type="STRING" id="49390.A0A068UB96"/>
<dbReference type="FunCoup" id="A0A068UB96">
    <property type="interactions" value="320"/>
</dbReference>